<dbReference type="PROSITE" id="PS00108">
    <property type="entry name" value="PROTEIN_KINASE_ST"/>
    <property type="match status" value="1"/>
</dbReference>
<dbReference type="Proteomes" id="UP000051952">
    <property type="component" value="Unassembled WGS sequence"/>
</dbReference>
<accession>A0A0S4J356</accession>
<dbReference type="GO" id="GO:0004674">
    <property type="term" value="F:protein serine/threonine kinase activity"/>
    <property type="evidence" value="ECO:0007669"/>
    <property type="project" value="UniProtKB-KW"/>
</dbReference>
<dbReference type="GO" id="GO:0005524">
    <property type="term" value="F:ATP binding"/>
    <property type="evidence" value="ECO:0007669"/>
    <property type="project" value="UniProtKB-KW"/>
</dbReference>
<dbReference type="SMART" id="SM00220">
    <property type="entry name" value="S_TKc"/>
    <property type="match status" value="1"/>
</dbReference>
<keyword evidence="1" id="KW-0723">Serine/threonine-protein kinase</keyword>
<dbReference type="OrthoDB" id="272800at2759"/>
<keyword evidence="2" id="KW-0808">Transferase</keyword>
<evidence type="ECO:0000313" key="8">
    <source>
        <dbReference type="Proteomes" id="UP000051952"/>
    </source>
</evidence>
<evidence type="ECO:0000256" key="2">
    <source>
        <dbReference type="ARBA" id="ARBA00022679"/>
    </source>
</evidence>
<name>A0A0S4J356_BODSA</name>
<keyword evidence="8" id="KW-1185">Reference proteome</keyword>
<keyword evidence="4 7" id="KW-0418">Kinase</keyword>
<protein>
    <submittedName>
        <fullName evidence="7">Protein kinase, putative</fullName>
    </submittedName>
</protein>
<dbReference type="PANTHER" id="PTHR11584:SF369">
    <property type="entry name" value="MITOGEN-ACTIVATED PROTEIN KINASE KINASE KINASE 19-RELATED"/>
    <property type="match status" value="1"/>
</dbReference>
<proteinExistence type="predicted"/>
<dbReference type="InterPro" id="IPR008271">
    <property type="entry name" value="Ser/Thr_kinase_AS"/>
</dbReference>
<keyword evidence="5" id="KW-0067">ATP-binding</keyword>
<organism evidence="7 8">
    <name type="scientific">Bodo saltans</name>
    <name type="common">Flagellated protozoan</name>
    <dbReference type="NCBI Taxonomy" id="75058"/>
    <lineage>
        <taxon>Eukaryota</taxon>
        <taxon>Discoba</taxon>
        <taxon>Euglenozoa</taxon>
        <taxon>Kinetoplastea</taxon>
        <taxon>Metakinetoplastina</taxon>
        <taxon>Eubodonida</taxon>
        <taxon>Bodonidae</taxon>
        <taxon>Bodo</taxon>
    </lineage>
</organism>
<dbReference type="InterPro" id="IPR011009">
    <property type="entry name" value="Kinase-like_dom_sf"/>
</dbReference>
<dbReference type="Gene3D" id="1.10.510.10">
    <property type="entry name" value="Transferase(Phosphotransferase) domain 1"/>
    <property type="match status" value="1"/>
</dbReference>
<evidence type="ECO:0000256" key="4">
    <source>
        <dbReference type="ARBA" id="ARBA00022777"/>
    </source>
</evidence>
<dbReference type="PROSITE" id="PS50011">
    <property type="entry name" value="PROTEIN_KINASE_DOM"/>
    <property type="match status" value="1"/>
</dbReference>
<dbReference type="InterPro" id="IPR000719">
    <property type="entry name" value="Prot_kinase_dom"/>
</dbReference>
<dbReference type="PANTHER" id="PTHR11584">
    <property type="entry name" value="SERINE/THREONINE PROTEIN KINASE"/>
    <property type="match status" value="1"/>
</dbReference>
<dbReference type="OMA" id="DTKCANI"/>
<dbReference type="AlphaFoldDB" id="A0A0S4J356"/>
<dbReference type="Pfam" id="PF00069">
    <property type="entry name" value="Pkinase"/>
    <property type="match status" value="1"/>
</dbReference>
<sequence>MQTGFFFCIFMEWVPSGSVQSVLQETKKGLREQVVRRYIREALQGLAYLHSRGIVHRDVKPGNMLLGSDGSLKLTDFGTSRAMETAAEAFQTGTVVGTVPYLAPECMRGTYSAASDVWAIGCTALHMITGKAPWADEAQTHIALIFMLGNMAEETVRSPQKLPIALEGGVHDISSSMHDFVAQTMRFDRHRRPSVAELLLHPFVAEVLS</sequence>
<gene>
    <name evidence="7" type="ORF">BSAL_90510</name>
</gene>
<reference evidence="8" key="1">
    <citation type="submission" date="2015-09" db="EMBL/GenBank/DDBJ databases">
        <authorList>
            <consortium name="Pathogen Informatics"/>
        </authorList>
    </citation>
    <scope>NUCLEOTIDE SEQUENCE [LARGE SCALE GENOMIC DNA]</scope>
    <source>
        <strain evidence="8">Lake Konstanz</strain>
    </source>
</reference>
<dbReference type="VEuPathDB" id="TriTrypDB:BSAL_90510"/>
<keyword evidence="3" id="KW-0547">Nucleotide-binding</keyword>
<evidence type="ECO:0000259" key="6">
    <source>
        <dbReference type="PROSITE" id="PS50011"/>
    </source>
</evidence>
<evidence type="ECO:0000256" key="5">
    <source>
        <dbReference type="ARBA" id="ARBA00022840"/>
    </source>
</evidence>
<evidence type="ECO:0000256" key="1">
    <source>
        <dbReference type="ARBA" id="ARBA00022527"/>
    </source>
</evidence>
<dbReference type="SUPFAM" id="SSF56112">
    <property type="entry name" value="Protein kinase-like (PK-like)"/>
    <property type="match status" value="1"/>
</dbReference>
<evidence type="ECO:0000313" key="7">
    <source>
        <dbReference type="EMBL" id="CUG85709.1"/>
    </source>
</evidence>
<dbReference type="EMBL" id="CYKH01001184">
    <property type="protein sequence ID" value="CUG85709.1"/>
    <property type="molecule type" value="Genomic_DNA"/>
</dbReference>
<feature type="domain" description="Protein kinase" evidence="6">
    <location>
        <begin position="1"/>
        <end position="204"/>
    </location>
</feature>
<evidence type="ECO:0000256" key="3">
    <source>
        <dbReference type="ARBA" id="ARBA00022741"/>
    </source>
</evidence>